<protein>
    <submittedName>
        <fullName evidence="2">Uncharacterized protein</fullName>
    </submittedName>
</protein>
<dbReference type="Proteomes" id="UP000265520">
    <property type="component" value="Unassembled WGS sequence"/>
</dbReference>
<comment type="caution">
    <text evidence="2">The sequence shown here is derived from an EMBL/GenBank/DDBJ whole genome shotgun (WGS) entry which is preliminary data.</text>
</comment>
<organism evidence="2 3">
    <name type="scientific">Trifolium medium</name>
    <dbReference type="NCBI Taxonomy" id="97028"/>
    <lineage>
        <taxon>Eukaryota</taxon>
        <taxon>Viridiplantae</taxon>
        <taxon>Streptophyta</taxon>
        <taxon>Embryophyta</taxon>
        <taxon>Tracheophyta</taxon>
        <taxon>Spermatophyta</taxon>
        <taxon>Magnoliopsida</taxon>
        <taxon>eudicotyledons</taxon>
        <taxon>Gunneridae</taxon>
        <taxon>Pentapetalae</taxon>
        <taxon>rosids</taxon>
        <taxon>fabids</taxon>
        <taxon>Fabales</taxon>
        <taxon>Fabaceae</taxon>
        <taxon>Papilionoideae</taxon>
        <taxon>50 kb inversion clade</taxon>
        <taxon>NPAAA clade</taxon>
        <taxon>Hologalegina</taxon>
        <taxon>IRL clade</taxon>
        <taxon>Trifolieae</taxon>
        <taxon>Trifolium</taxon>
    </lineage>
</organism>
<feature type="non-terminal residue" evidence="2">
    <location>
        <position position="49"/>
    </location>
</feature>
<evidence type="ECO:0000256" key="1">
    <source>
        <dbReference type="SAM" id="MobiDB-lite"/>
    </source>
</evidence>
<proteinExistence type="predicted"/>
<keyword evidence="3" id="KW-1185">Reference proteome</keyword>
<sequence>MSTRGQASGVGGSSQQQPPQQPQEQQGDLSYAESLMVNHPYLAFSQRSW</sequence>
<dbReference type="EMBL" id="LXQA010736298">
    <property type="protein sequence ID" value="MCI68431.1"/>
    <property type="molecule type" value="Genomic_DNA"/>
</dbReference>
<evidence type="ECO:0000313" key="3">
    <source>
        <dbReference type="Proteomes" id="UP000265520"/>
    </source>
</evidence>
<dbReference type="AlphaFoldDB" id="A0A392U4P5"/>
<reference evidence="2 3" key="1">
    <citation type="journal article" date="2018" name="Front. Plant Sci.">
        <title>Red Clover (Trifolium pratense) and Zigzag Clover (T. medium) - A Picture of Genomic Similarities and Differences.</title>
        <authorList>
            <person name="Dluhosova J."/>
            <person name="Istvanek J."/>
            <person name="Nedelnik J."/>
            <person name="Repkova J."/>
        </authorList>
    </citation>
    <scope>NUCLEOTIDE SEQUENCE [LARGE SCALE GENOMIC DNA]</scope>
    <source>
        <strain evidence="3">cv. 10/8</strain>
        <tissue evidence="2">Leaf</tissue>
    </source>
</reference>
<accession>A0A392U4P5</accession>
<evidence type="ECO:0000313" key="2">
    <source>
        <dbReference type="EMBL" id="MCI68431.1"/>
    </source>
</evidence>
<feature type="compositionally biased region" description="Low complexity" evidence="1">
    <location>
        <begin position="13"/>
        <end position="27"/>
    </location>
</feature>
<feature type="region of interest" description="Disordered" evidence="1">
    <location>
        <begin position="1"/>
        <end position="32"/>
    </location>
</feature>
<name>A0A392U4P5_9FABA</name>